<comment type="caution">
    <text evidence="2">The sequence shown here is derived from an EMBL/GenBank/DDBJ whole genome shotgun (WGS) entry which is preliminary data.</text>
</comment>
<name>A0A9P4LLQ6_9PLEO</name>
<dbReference type="EMBL" id="ML978215">
    <property type="protein sequence ID" value="KAF2028229.1"/>
    <property type="molecule type" value="Genomic_DNA"/>
</dbReference>
<evidence type="ECO:0000256" key="1">
    <source>
        <dbReference type="SAM" id="MobiDB-lite"/>
    </source>
</evidence>
<keyword evidence="3" id="KW-1185">Reference proteome</keyword>
<proteinExistence type="predicted"/>
<evidence type="ECO:0008006" key="4">
    <source>
        <dbReference type="Google" id="ProtNLM"/>
    </source>
</evidence>
<reference evidence="2" key="1">
    <citation type="journal article" date="2020" name="Stud. Mycol.">
        <title>101 Dothideomycetes genomes: a test case for predicting lifestyles and emergence of pathogens.</title>
        <authorList>
            <person name="Haridas S."/>
            <person name="Albert R."/>
            <person name="Binder M."/>
            <person name="Bloem J."/>
            <person name="Labutti K."/>
            <person name="Salamov A."/>
            <person name="Andreopoulos B."/>
            <person name="Baker S."/>
            <person name="Barry K."/>
            <person name="Bills G."/>
            <person name="Bluhm B."/>
            <person name="Cannon C."/>
            <person name="Castanera R."/>
            <person name="Culley D."/>
            <person name="Daum C."/>
            <person name="Ezra D."/>
            <person name="Gonzalez J."/>
            <person name="Henrissat B."/>
            <person name="Kuo A."/>
            <person name="Liang C."/>
            <person name="Lipzen A."/>
            <person name="Lutzoni F."/>
            <person name="Magnuson J."/>
            <person name="Mondo S."/>
            <person name="Nolan M."/>
            <person name="Ohm R."/>
            <person name="Pangilinan J."/>
            <person name="Park H.-J."/>
            <person name="Ramirez L."/>
            <person name="Alfaro M."/>
            <person name="Sun H."/>
            <person name="Tritt A."/>
            <person name="Yoshinaga Y."/>
            <person name="Zwiers L.-H."/>
            <person name="Turgeon B."/>
            <person name="Goodwin S."/>
            <person name="Spatafora J."/>
            <person name="Crous P."/>
            <person name="Grigoriev I."/>
        </authorList>
    </citation>
    <scope>NUCLEOTIDE SEQUENCE</scope>
    <source>
        <strain evidence="2">CBS 110217</strain>
    </source>
</reference>
<dbReference type="AlphaFoldDB" id="A0A9P4LLQ6"/>
<feature type="region of interest" description="Disordered" evidence="1">
    <location>
        <begin position="848"/>
        <end position="868"/>
    </location>
</feature>
<sequence>MPPALERLLARPPALRLLRVIVNCSDLPAACSTTTPCNHDATRRSYATSPQDRPRQKWKRWREGTNQIGRDAQLPQLLEVEVASNALLDDLEAVAGADSSAAKWAQSLALRERHHGLRGIKAIWELRLCSCYALPTRSSADADYLWGTFVTHRELVPQVIQYAAEALEQTGHLYPGLYAVTMKYWLPRDPTMALAYHDTMVEKLKLKQLPLKMLAKYGRSTFKPAAYEALLDIYRFSDECNLYDHVVPALIKKGAISLARRWHDLCVSHDDMPSESVANVPVVQILLAASTTDSTNRLVHQKPTRESRKYDQDLLRRLKGRDTAPVRFEDSFCARMFATRTFPPESVIKGLALVGVNEIGPQAVLAMASRTEPLEDLPRIFEELRAAGIALQGCVFSLAVEKFAKEQNWTLVGSMLDSDQHPDVFGDSEVQRKLLKFYMEQDDRTQIQRTLAILTLFHKDSIEESWNLLLQAHIRSTGPQHVAEVLQDMRSRGIMVTIESVAAIKGLLRRRQRGKKPVTKGADFDDLRFVTRIFMVILQFGMGPVSPLTWREIIRRFGMTGRFRELRRLLLWLLCWYTPRNSACFTKLPSSPFREPALAKLREAYPERNHYFHFPATVTQHEIKLHPLRQLFPPSFQQALVVWGFRAGLLPNARWEQSLVGPPLEKKHYRQRLLQRKILQQSKWSAGLRTLVLLRDLGLYVHRHTVVKTLQMQFTILFGRGRSGVIENRVMEKSNVLPYATYVREVNDIWGSQLFREPERFLQGMIHDHIWHPRLRRRIDRGASLSLNEILGPDWKHRQQENSKENGKTGATTAGDRALGELERAFAAEKLSVDPGFEWMYEASLDTTGAQVPGGDARANSEKVVVGK</sequence>
<organism evidence="2 3">
    <name type="scientific">Setomelanomma holmii</name>
    <dbReference type="NCBI Taxonomy" id="210430"/>
    <lineage>
        <taxon>Eukaryota</taxon>
        <taxon>Fungi</taxon>
        <taxon>Dikarya</taxon>
        <taxon>Ascomycota</taxon>
        <taxon>Pezizomycotina</taxon>
        <taxon>Dothideomycetes</taxon>
        <taxon>Pleosporomycetidae</taxon>
        <taxon>Pleosporales</taxon>
        <taxon>Pleosporineae</taxon>
        <taxon>Phaeosphaeriaceae</taxon>
        <taxon>Setomelanomma</taxon>
    </lineage>
</organism>
<accession>A0A9P4LLQ6</accession>
<gene>
    <name evidence="2" type="ORF">EK21DRAFT_70098</name>
</gene>
<evidence type="ECO:0000313" key="2">
    <source>
        <dbReference type="EMBL" id="KAF2028229.1"/>
    </source>
</evidence>
<dbReference type="OrthoDB" id="5366531at2759"/>
<feature type="region of interest" description="Disordered" evidence="1">
    <location>
        <begin position="38"/>
        <end position="60"/>
    </location>
</feature>
<protein>
    <recommendedName>
        <fullName evidence="4">Pentatricopeptide repeat domain-containing protein</fullName>
    </recommendedName>
</protein>
<dbReference type="Proteomes" id="UP000799777">
    <property type="component" value="Unassembled WGS sequence"/>
</dbReference>
<evidence type="ECO:0000313" key="3">
    <source>
        <dbReference type="Proteomes" id="UP000799777"/>
    </source>
</evidence>